<comment type="caution">
    <text evidence="2">The sequence shown here is derived from an EMBL/GenBank/DDBJ whole genome shotgun (WGS) entry which is preliminary data.</text>
</comment>
<proteinExistence type="predicted"/>
<feature type="transmembrane region" description="Helical" evidence="1">
    <location>
        <begin position="184"/>
        <end position="203"/>
    </location>
</feature>
<evidence type="ECO:0000313" key="2">
    <source>
        <dbReference type="EMBL" id="CAI5456248.1"/>
    </source>
</evidence>
<accession>A0A9P1J5P1</accession>
<gene>
    <name evidence="2" type="ORF">CAMP_LOCUS18885</name>
</gene>
<keyword evidence="1" id="KW-0812">Transmembrane</keyword>
<keyword evidence="3" id="KW-1185">Reference proteome</keyword>
<protein>
    <submittedName>
        <fullName evidence="2">Uncharacterized protein</fullName>
    </submittedName>
</protein>
<dbReference type="Proteomes" id="UP001152747">
    <property type="component" value="Unassembled WGS sequence"/>
</dbReference>
<feature type="transmembrane region" description="Helical" evidence="1">
    <location>
        <begin position="100"/>
        <end position="118"/>
    </location>
</feature>
<evidence type="ECO:0000313" key="3">
    <source>
        <dbReference type="Proteomes" id="UP001152747"/>
    </source>
</evidence>
<evidence type="ECO:0000256" key="1">
    <source>
        <dbReference type="SAM" id="Phobius"/>
    </source>
</evidence>
<keyword evidence="1" id="KW-0472">Membrane</keyword>
<sequence length="341" mass="40372">MIEKTFHMRIFYIVPLAFIAFLTVVDFYYNIKLQDDPIACRIHAFALYLVSVKISEHCFQKWSVPIIVFQHLNLYLFYQTWISHDLVKLQKNHMELTEEFYKTFSLLFAPALQIFGYFKMMKALITKGIHLSTDDWPIHRGYVKHLGICKFFAMTDMMVLLSMTAIRYPNIYPGVSAHPIDATLLNYTTMICCLFGITGMISYSLPNYYIYMVFRIFDGFYIFYIAFTSSTEQHRFFENGSFLDGLIDIAKFLIFDLIGNPKCIPSIMRLSVTPFLILLNKKFHYMNDLGSVTHLNPLRYFYKYRTRRNPSLQRQRYVMEMEIRDLSPQPPEYPNLHPDED</sequence>
<reference evidence="2" key="1">
    <citation type="submission" date="2022-11" db="EMBL/GenBank/DDBJ databases">
        <authorList>
            <person name="Kikuchi T."/>
        </authorList>
    </citation>
    <scope>NUCLEOTIDE SEQUENCE</scope>
    <source>
        <strain evidence="2">PS1010</strain>
    </source>
</reference>
<name>A0A9P1J5P1_9PELO</name>
<keyword evidence="1" id="KW-1133">Transmembrane helix</keyword>
<organism evidence="2 3">
    <name type="scientific">Caenorhabditis angaria</name>
    <dbReference type="NCBI Taxonomy" id="860376"/>
    <lineage>
        <taxon>Eukaryota</taxon>
        <taxon>Metazoa</taxon>
        <taxon>Ecdysozoa</taxon>
        <taxon>Nematoda</taxon>
        <taxon>Chromadorea</taxon>
        <taxon>Rhabditida</taxon>
        <taxon>Rhabditina</taxon>
        <taxon>Rhabditomorpha</taxon>
        <taxon>Rhabditoidea</taxon>
        <taxon>Rhabditidae</taxon>
        <taxon>Peloderinae</taxon>
        <taxon>Caenorhabditis</taxon>
    </lineage>
</organism>
<feature type="transmembrane region" description="Helical" evidence="1">
    <location>
        <begin position="12"/>
        <end position="31"/>
    </location>
</feature>
<dbReference type="EMBL" id="CANHGI010000006">
    <property type="protein sequence ID" value="CAI5456248.1"/>
    <property type="molecule type" value="Genomic_DNA"/>
</dbReference>
<dbReference type="AlphaFoldDB" id="A0A9P1J5P1"/>